<protein>
    <submittedName>
        <fullName evidence="3">Uncharacterized protein</fullName>
    </submittedName>
</protein>
<comment type="caution">
    <text evidence="3">The sequence shown here is derived from an EMBL/GenBank/DDBJ whole genome shotgun (WGS) entry which is preliminary data.</text>
</comment>
<feature type="transmembrane region" description="Helical" evidence="2">
    <location>
        <begin position="26"/>
        <end position="46"/>
    </location>
</feature>
<reference evidence="3 4" key="1">
    <citation type="submission" date="2024-04" db="EMBL/GenBank/DDBJ databases">
        <title>Phyllosticta paracitricarpa is synonymous to the EU quarantine fungus P. citricarpa based on phylogenomic analyses.</title>
        <authorList>
            <consortium name="Lawrence Berkeley National Laboratory"/>
            <person name="Van Ingen-Buijs V.A."/>
            <person name="Van Westerhoven A.C."/>
            <person name="Haridas S."/>
            <person name="Skiadas P."/>
            <person name="Martin F."/>
            <person name="Groenewald J.Z."/>
            <person name="Crous P.W."/>
            <person name="Seidl M.F."/>
        </authorList>
    </citation>
    <scope>NUCLEOTIDE SEQUENCE [LARGE SCALE GENOMIC DNA]</scope>
    <source>
        <strain evidence="3 4">CBS 122670</strain>
    </source>
</reference>
<proteinExistence type="predicted"/>
<keyword evidence="2" id="KW-0472">Membrane</keyword>
<feature type="compositionally biased region" description="Low complexity" evidence="1">
    <location>
        <begin position="166"/>
        <end position="185"/>
    </location>
</feature>
<feature type="transmembrane region" description="Helical" evidence="2">
    <location>
        <begin position="52"/>
        <end position="73"/>
    </location>
</feature>
<organism evidence="3 4">
    <name type="scientific">Phyllosticta citricarpa</name>
    <dbReference type="NCBI Taxonomy" id="55181"/>
    <lineage>
        <taxon>Eukaryota</taxon>
        <taxon>Fungi</taxon>
        <taxon>Dikarya</taxon>
        <taxon>Ascomycota</taxon>
        <taxon>Pezizomycotina</taxon>
        <taxon>Dothideomycetes</taxon>
        <taxon>Dothideomycetes incertae sedis</taxon>
        <taxon>Botryosphaeriales</taxon>
        <taxon>Phyllostictaceae</taxon>
        <taxon>Phyllosticta</taxon>
    </lineage>
</organism>
<feature type="region of interest" description="Disordered" evidence="1">
    <location>
        <begin position="166"/>
        <end position="193"/>
    </location>
</feature>
<gene>
    <name evidence="3" type="ORF">IWX46DRAFT_102024</name>
</gene>
<evidence type="ECO:0000256" key="1">
    <source>
        <dbReference type="SAM" id="MobiDB-lite"/>
    </source>
</evidence>
<sequence length="206" mass="21999">MSKYVHAIGGASPSRRCRALRQSMRSLAWLGARAIVLACLLASMRMQASPPPLVLLLPLCLSLSLALLIYLASPTEPSLAKRKDVNRIFLTSCRLPAQKTAYVSRAGAGKQASEQARKHADSLAARDLSKEGKESKASFYYPSLPICKSCPPLAALLPSPPLRTAAAQHKPAATQTTAPIAQNQPSPLYPITPGWPADSLDAYQVG</sequence>
<keyword evidence="2" id="KW-1133">Transmembrane helix</keyword>
<evidence type="ECO:0000313" key="3">
    <source>
        <dbReference type="EMBL" id="KAK7545517.1"/>
    </source>
</evidence>
<name>A0ABR1MDT1_9PEZI</name>
<keyword evidence="2" id="KW-0812">Transmembrane</keyword>
<accession>A0ABR1MDT1</accession>
<dbReference type="Proteomes" id="UP001365128">
    <property type="component" value="Unassembled WGS sequence"/>
</dbReference>
<dbReference type="EMBL" id="JBBPDW010000017">
    <property type="protein sequence ID" value="KAK7545517.1"/>
    <property type="molecule type" value="Genomic_DNA"/>
</dbReference>
<evidence type="ECO:0000256" key="2">
    <source>
        <dbReference type="SAM" id="Phobius"/>
    </source>
</evidence>
<keyword evidence="4" id="KW-1185">Reference proteome</keyword>
<evidence type="ECO:0000313" key="4">
    <source>
        <dbReference type="Proteomes" id="UP001365128"/>
    </source>
</evidence>